<feature type="binding site" evidence="7">
    <location>
        <position position="187"/>
    </location>
    <ligand>
        <name>S-adenosyl-L-methionine</name>
        <dbReference type="ChEBI" id="CHEBI:59789"/>
    </ligand>
</feature>
<evidence type="ECO:0000256" key="2">
    <source>
        <dbReference type="ARBA" id="ARBA00022490"/>
    </source>
</evidence>
<keyword evidence="6 7" id="KW-0949">S-adenosyl-L-methionine</keyword>
<feature type="binding site" evidence="7">
    <location>
        <position position="132"/>
    </location>
    <ligand>
        <name>S-adenosyl-L-methionine</name>
        <dbReference type="ChEBI" id="CHEBI:59789"/>
    </ligand>
</feature>
<dbReference type="InterPro" id="IPR029063">
    <property type="entry name" value="SAM-dependent_MTases_sf"/>
</dbReference>
<dbReference type="Gene3D" id="1.10.150.170">
    <property type="entry name" value="Putative methyltransferase TM0872, insert domain"/>
    <property type="match status" value="1"/>
</dbReference>
<feature type="compositionally biased region" description="Polar residues" evidence="8">
    <location>
        <begin position="7"/>
        <end position="24"/>
    </location>
</feature>
<dbReference type="AlphaFoldDB" id="A0A5Q2MJ66"/>
<keyword evidence="5 7" id="KW-0808">Transferase</keyword>
<dbReference type="PANTHER" id="PTHR11265:SF0">
    <property type="entry name" value="12S RRNA N4-METHYLCYTIDINE METHYLTRANSFERASE"/>
    <property type="match status" value="1"/>
</dbReference>
<dbReference type="InterPro" id="IPR023397">
    <property type="entry name" value="SAM-dep_MeTrfase_MraW_recog"/>
</dbReference>
<keyword evidence="4 7" id="KW-0489">Methyltransferase</keyword>
<evidence type="ECO:0000256" key="1">
    <source>
        <dbReference type="ARBA" id="ARBA00010396"/>
    </source>
</evidence>
<dbReference type="SUPFAM" id="SSF53335">
    <property type="entry name" value="S-adenosyl-L-methionine-dependent methyltransferases"/>
    <property type="match status" value="1"/>
</dbReference>
<keyword evidence="2 7" id="KW-0963">Cytoplasm</keyword>
<evidence type="ECO:0000313" key="9">
    <source>
        <dbReference type="EMBL" id="QGG41106.1"/>
    </source>
</evidence>
<accession>A0A5Q2MJ66</accession>
<dbReference type="NCBIfam" id="TIGR00006">
    <property type="entry name" value="16S rRNA (cytosine(1402)-N(4))-methyltransferase RsmH"/>
    <property type="match status" value="1"/>
</dbReference>
<evidence type="ECO:0000256" key="5">
    <source>
        <dbReference type="ARBA" id="ARBA00022679"/>
    </source>
</evidence>
<keyword evidence="3 7" id="KW-0698">rRNA processing</keyword>
<proteinExistence type="inferred from homology"/>
<comment type="catalytic activity">
    <reaction evidence="7">
        <text>cytidine(1402) in 16S rRNA + S-adenosyl-L-methionine = N(4)-methylcytidine(1402) in 16S rRNA + S-adenosyl-L-homocysteine + H(+)</text>
        <dbReference type="Rhea" id="RHEA:42928"/>
        <dbReference type="Rhea" id="RHEA-COMP:10286"/>
        <dbReference type="Rhea" id="RHEA-COMP:10287"/>
        <dbReference type="ChEBI" id="CHEBI:15378"/>
        <dbReference type="ChEBI" id="CHEBI:57856"/>
        <dbReference type="ChEBI" id="CHEBI:59789"/>
        <dbReference type="ChEBI" id="CHEBI:74506"/>
        <dbReference type="ChEBI" id="CHEBI:82748"/>
        <dbReference type="EC" id="2.1.1.199"/>
    </reaction>
</comment>
<dbReference type="HAMAP" id="MF_01007">
    <property type="entry name" value="16SrRNA_methyltr_H"/>
    <property type="match status" value="1"/>
</dbReference>
<keyword evidence="10" id="KW-1185">Reference proteome</keyword>
<dbReference type="EC" id="2.1.1.199" evidence="7"/>
<evidence type="ECO:0000256" key="4">
    <source>
        <dbReference type="ARBA" id="ARBA00022603"/>
    </source>
</evidence>
<feature type="compositionally biased region" description="Basic and acidic residues" evidence="8">
    <location>
        <begin position="25"/>
        <end position="40"/>
    </location>
</feature>
<reference evidence="9 10" key="1">
    <citation type="submission" date="2019-11" db="EMBL/GenBank/DDBJ databases">
        <authorList>
            <person name="Li J."/>
        </authorList>
    </citation>
    <scope>NUCLEOTIDE SEQUENCE [LARGE SCALE GENOMIC DNA]</scope>
    <source>
        <strain evidence="9 10">MF47</strain>
    </source>
</reference>
<organism evidence="9 10">
    <name type="scientific">Aeromicrobium yanjiei</name>
    <dbReference type="NCBI Taxonomy" id="2662028"/>
    <lineage>
        <taxon>Bacteria</taxon>
        <taxon>Bacillati</taxon>
        <taxon>Actinomycetota</taxon>
        <taxon>Actinomycetes</taxon>
        <taxon>Propionibacteriales</taxon>
        <taxon>Nocardioidaceae</taxon>
        <taxon>Aeromicrobium</taxon>
    </lineage>
</organism>
<dbReference type="InterPro" id="IPR002903">
    <property type="entry name" value="RsmH"/>
</dbReference>
<feature type="binding site" evidence="7">
    <location>
        <begin position="113"/>
        <end position="115"/>
    </location>
    <ligand>
        <name>S-adenosyl-L-methionine</name>
        <dbReference type="ChEBI" id="CHEBI:59789"/>
    </ligand>
</feature>
<feature type="binding site" evidence="7">
    <location>
        <position position="180"/>
    </location>
    <ligand>
        <name>S-adenosyl-L-methionine</name>
        <dbReference type="ChEBI" id="CHEBI:59789"/>
    </ligand>
</feature>
<evidence type="ECO:0000256" key="6">
    <source>
        <dbReference type="ARBA" id="ARBA00022691"/>
    </source>
</evidence>
<comment type="similarity">
    <text evidence="1 7">Belongs to the methyltransferase superfamily. RsmH family.</text>
</comment>
<dbReference type="GO" id="GO:0070475">
    <property type="term" value="P:rRNA base methylation"/>
    <property type="evidence" value="ECO:0007669"/>
    <property type="project" value="UniProtKB-UniRule"/>
</dbReference>
<dbReference type="SUPFAM" id="SSF81799">
    <property type="entry name" value="Putative methyltransferase TM0872, insert domain"/>
    <property type="match status" value="1"/>
</dbReference>
<feature type="binding site" evidence="7">
    <location>
        <position position="159"/>
    </location>
    <ligand>
        <name>S-adenosyl-L-methionine</name>
        <dbReference type="ChEBI" id="CHEBI:59789"/>
    </ligand>
</feature>
<dbReference type="KEGG" id="aef:GEV26_06855"/>
<evidence type="ECO:0000256" key="7">
    <source>
        <dbReference type="HAMAP-Rule" id="MF_01007"/>
    </source>
</evidence>
<feature type="region of interest" description="Disordered" evidence="8">
    <location>
        <begin position="1"/>
        <end position="56"/>
    </location>
</feature>
<dbReference type="GO" id="GO:0071424">
    <property type="term" value="F:rRNA (cytosine-N4-)-methyltransferase activity"/>
    <property type="evidence" value="ECO:0007669"/>
    <property type="project" value="UniProtKB-UniRule"/>
</dbReference>
<gene>
    <name evidence="7 9" type="primary">rsmH</name>
    <name evidence="9" type="ORF">GEV26_06855</name>
</gene>
<comment type="function">
    <text evidence="7">Specifically methylates the N4 position of cytidine in position 1402 (C1402) of 16S rRNA.</text>
</comment>
<dbReference type="Gene3D" id="3.40.50.150">
    <property type="entry name" value="Vaccinia Virus protein VP39"/>
    <property type="match status" value="1"/>
</dbReference>
<sequence length="391" mass="43268">MVLTSLPRCQTQRSRIWSHEQQPGTRDRTRGHEGHEDRRQHTTRTPRGGGRGPRDGVLARLVDRAGHADRDRAGPAVTTPSHVPVLLERVLDLLAPAIVGDRPVVVDATLGLGGHTEAMLNRFPTVHVIGIDRDPDALERARTRLAGFGDRVTYAHAVYDEIADVVREAGFRSVSGVLFDLGVSSMQLDVADRGFAYAQDAPLDMRMNPEDELTAADILNTYTSRDLARVLREYGEEKFAKRIADTVVAERAKEPFTTSARLVDLVRDCIPQAARRTGGNPAKRTFQALRIEVNDELGVYRRALPAALEVLAPGGRVVVLSYHSLEDRITKRAFTEVTTTDVPRDLPFVPEGHEAKYRLVTRGAEMATEAEIDDNSRARSVRLRVAERIAA</sequence>
<evidence type="ECO:0000256" key="3">
    <source>
        <dbReference type="ARBA" id="ARBA00022552"/>
    </source>
</evidence>
<dbReference type="PANTHER" id="PTHR11265">
    <property type="entry name" value="S-ADENOSYL-METHYLTRANSFERASE MRAW"/>
    <property type="match status" value="1"/>
</dbReference>
<comment type="subcellular location">
    <subcellularLocation>
        <location evidence="7">Cytoplasm</location>
    </subcellularLocation>
</comment>
<evidence type="ECO:0000256" key="8">
    <source>
        <dbReference type="SAM" id="MobiDB-lite"/>
    </source>
</evidence>
<dbReference type="FunFam" id="1.10.150.170:FF:000001">
    <property type="entry name" value="Ribosomal RNA small subunit methyltransferase H"/>
    <property type="match status" value="1"/>
</dbReference>
<protein>
    <recommendedName>
        <fullName evidence="7">Ribosomal RNA small subunit methyltransferase H</fullName>
        <ecNumber evidence="7">2.1.1.199</ecNumber>
    </recommendedName>
    <alternativeName>
        <fullName evidence="7">16S rRNA m(4)C1402 methyltransferase</fullName>
    </alternativeName>
    <alternativeName>
        <fullName evidence="7">rRNA (cytosine-N(4)-)-methyltransferase RsmH</fullName>
    </alternativeName>
</protein>
<dbReference type="Proteomes" id="UP000392064">
    <property type="component" value="Chromosome"/>
</dbReference>
<dbReference type="GO" id="GO:0005737">
    <property type="term" value="C:cytoplasm"/>
    <property type="evidence" value="ECO:0007669"/>
    <property type="project" value="UniProtKB-SubCell"/>
</dbReference>
<dbReference type="Pfam" id="PF01795">
    <property type="entry name" value="Methyltransf_5"/>
    <property type="match status" value="1"/>
</dbReference>
<evidence type="ECO:0000313" key="10">
    <source>
        <dbReference type="Proteomes" id="UP000392064"/>
    </source>
</evidence>
<name>A0A5Q2MJ66_9ACTN</name>
<dbReference type="EMBL" id="CP045737">
    <property type="protein sequence ID" value="QGG41106.1"/>
    <property type="molecule type" value="Genomic_DNA"/>
</dbReference>